<evidence type="ECO:0000256" key="1">
    <source>
        <dbReference type="SAM" id="MobiDB-lite"/>
    </source>
</evidence>
<accession>A0ABQ9IMJ9</accession>
<feature type="region of interest" description="Disordered" evidence="1">
    <location>
        <begin position="1"/>
        <end position="23"/>
    </location>
</feature>
<gene>
    <name evidence="2" type="ORF">PR048_002760</name>
</gene>
<evidence type="ECO:0000313" key="2">
    <source>
        <dbReference type="EMBL" id="KAJ8897414.1"/>
    </source>
</evidence>
<dbReference type="EMBL" id="JARBHB010000001">
    <property type="protein sequence ID" value="KAJ8897414.1"/>
    <property type="molecule type" value="Genomic_DNA"/>
</dbReference>
<evidence type="ECO:0000313" key="3">
    <source>
        <dbReference type="Proteomes" id="UP001159363"/>
    </source>
</evidence>
<protein>
    <submittedName>
        <fullName evidence="2">Uncharacterized protein</fullName>
    </submittedName>
</protein>
<comment type="caution">
    <text evidence="2">The sequence shown here is derived from an EMBL/GenBank/DDBJ whole genome shotgun (WGS) entry which is preliminary data.</text>
</comment>
<dbReference type="Proteomes" id="UP001159363">
    <property type="component" value="Chromosome 1"/>
</dbReference>
<name>A0ABQ9IMJ9_9NEOP</name>
<organism evidence="2 3">
    <name type="scientific">Dryococelus australis</name>
    <dbReference type="NCBI Taxonomy" id="614101"/>
    <lineage>
        <taxon>Eukaryota</taxon>
        <taxon>Metazoa</taxon>
        <taxon>Ecdysozoa</taxon>
        <taxon>Arthropoda</taxon>
        <taxon>Hexapoda</taxon>
        <taxon>Insecta</taxon>
        <taxon>Pterygota</taxon>
        <taxon>Neoptera</taxon>
        <taxon>Polyneoptera</taxon>
        <taxon>Phasmatodea</taxon>
        <taxon>Verophasmatodea</taxon>
        <taxon>Anareolatae</taxon>
        <taxon>Phasmatidae</taxon>
        <taxon>Eurycanthinae</taxon>
        <taxon>Dryococelus</taxon>
    </lineage>
</organism>
<feature type="compositionally biased region" description="Basic and acidic residues" evidence="1">
    <location>
        <begin position="218"/>
        <end position="236"/>
    </location>
</feature>
<feature type="region of interest" description="Disordered" evidence="1">
    <location>
        <begin position="192"/>
        <end position="236"/>
    </location>
</feature>
<proteinExistence type="predicted"/>
<sequence>MEAADQSYLDYPPVAPLKPTGSSTERCGTVVTHWTRIREDPGLTPGPAILISIFHGFLNHSRRMMGWVRNKGHGRFLPIPSPIPLPCDVDETQLSTLGKCPVPAGDRRAACCGSWMFGHFRAHERRRRLSRQSRAPEYCYEDFVWRLVAPDVEQARWNREYSPFVGITRGGEEYVSWSQPFIIPALKHADRSTESEADCGTRSKRQRHSTQALTVSARSDRDLASEGEETAKRDTFTRSVAQLDEVRQHGLEAGVVVTPNLGMAPLERVLQTAIQQKKESKKYSEQLLTASRILRADEGEASGGMQGLGKREVPEKICNPEALSGTIPEYENPDSEPAGNRTKFVLRGTSALAL</sequence>
<reference evidence="2 3" key="1">
    <citation type="submission" date="2023-02" db="EMBL/GenBank/DDBJ databases">
        <title>LHISI_Scaffold_Assembly.</title>
        <authorList>
            <person name="Stuart O.P."/>
            <person name="Cleave R."/>
            <person name="Magrath M.J.L."/>
            <person name="Mikheyev A.S."/>
        </authorList>
    </citation>
    <scope>NUCLEOTIDE SEQUENCE [LARGE SCALE GENOMIC DNA]</scope>
    <source>
        <strain evidence="2">Daus_M_001</strain>
        <tissue evidence="2">Leg muscle</tissue>
    </source>
</reference>
<keyword evidence="3" id="KW-1185">Reference proteome</keyword>